<reference evidence="2 3" key="1">
    <citation type="journal article" date="2014" name="Genome Announc.">
        <title>Draft genome sequences of eight enterohepatic helicobacter species isolated from both laboratory and wild rodents.</title>
        <authorList>
            <person name="Sheh A."/>
            <person name="Shen Z."/>
            <person name="Fox J.G."/>
        </authorList>
    </citation>
    <scope>NUCLEOTIDE SEQUENCE [LARGE SCALE GENOMIC DNA]</scope>
    <source>
        <strain evidence="2 3">MIT 97-6194</strain>
    </source>
</reference>
<accession>A0A099BCP4</accession>
<dbReference type="RefSeq" id="WP_034570063.1">
    <property type="nucleotide sequence ID" value="NZ_JRMP02000001.1"/>
</dbReference>
<dbReference type="Proteomes" id="UP000029714">
    <property type="component" value="Unassembled WGS sequence"/>
</dbReference>
<protein>
    <submittedName>
        <fullName evidence="2">Uncharacterized protein</fullName>
    </submittedName>
</protein>
<keyword evidence="3" id="KW-1185">Reference proteome</keyword>
<organism evidence="2 3">
    <name type="scientific">Helicobacter saguini</name>
    <dbReference type="NCBI Taxonomy" id="1548018"/>
    <lineage>
        <taxon>Bacteria</taxon>
        <taxon>Pseudomonadati</taxon>
        <taxon>Campylobacterota</taxon>
        <taxon>Epsilonproteobacteria</taxon>
        <taxon>Campylobacterales</taxon>
        <taxon>Helicobacteraceae</taxon>
        <taxon>Helicobacter</taxon>
    </lineage>
</organism>
<dbReference type="EMBL" id="QBIU01000001">
    <property type="protein sequence ID" value="MWV68677.1"/>
    <property type="molecule type" value="Genomic_DNA"/>
</dbReference>
<reference evidence="2 3" key="2">
    <citation type="journal article" date="2016" name="Infect. Immun.">
        <title>Helicobacter saguini, a Novel Helicobacter Isolated from Cotton-Top Tamarins with Ulcerative Colitis, Has Proinflammatory Properties and Induces Typhlocolitis and Dysplasia in Gnotobiotic IL-10-/- Mice.</title>
        <authorList>
            <person name="Shen Z."/>
            <person name="Mannion A."/>
            <person name="Whary M.T."/>
            <person name="Muthupalani S."/>
            <person name="Sheh A."/>
            <person name="Feng Y."/>
            <person name="Gong G."/>
            <person name="Vandamme P."/>
            <person name="Holcombe H.R."/>
            <person name="Paster B.J."/>
            <person name="Fox J.G."/>
        </authorList>
    </citation>
    <scope>NUCLEOTIDE SEQUENCE [LARGE SCALE GENOMIC DNA]</scope>
    <source>
        <strain evidence="2 3">MIT 97-6194</strain>
    </source>
</reference>
<dbReference type="AlphaFoldDB" id="A0A099BCP4"/>
<evidence type="ECO:0000313" key="4">
    <source>
        <dbReference type="Proteomes" id="UP000477070"/>
    </source>
</evidence>
<evidence type="ECO:0000313" key="2">
    <source>
        <dbReference type="EMBL" id="TLD95801.1"/>
    </source>
</evidence>
<dbReference type="EMBL" id="JRMP02000001">
    <property type="protein sequence ID" value="TLD95801.1"/>
    <property type="molecule type" value="Genomic_DNA"/>
</dbReference>
<sequence>MATLMEKDVLLEYVASKIAKANINNQLEIMESLKDIREFLYKTNCKDIDYKDSIAKIKQISLESANLC</sequence>
<name>A0A099BCP4_9HELI</name>
<proteinExistence type="predicted"/>
<evidence type="ECO:0000313" key="3">
    <source>
        <dbReference type="Proteomes" id="UP000029714"/>
    </source>
</evidence>
<dbReference type="Proteomes" id="UP000477070">
    <property type="component" value="Unassembled WGS sequence"/>
</dbReference>
<gene>
    <name evidence="1" type="ORF">DCO61_01165</name>
    <name evidence="2" type="ORF">LS64_000045</name>
</gene>
<dbReference type="OrthoDB" id="5329960at2"/>
<comment type="caution">
    <text evidence="2">The sequence shown here is derived from an EMBL/GenBank/DDBJ whole genome shotgun (WGS) entry which is preliminary data.</text>
</comment>
<evidence type="ECO:0000313" key="1">
    <source>
        <dbReference type="EMBL" id="MWV68677.1"/>
    </source>
</evidence>
<reference evidence="2" key="3">
    <citation type="submission" date="2018-04" db="EMBL/GenBank/DDBJ databases">
        <authorList>
            <person name="Sheh A."/>
            <person name="Shen Z."/>
            <person name="Mannion A.J."/>
            <person name="Fox J.G."/>
        </authorList>
    </citation>
    <scope>NUCLEOTIDE SEQUENCE</scope>
    <source>
        <strain evidence="2">MIT 97-6194</strain>
    </source>
</reference>
<reference evidence="1 4" key="4">
    <citation type="submission" date="2019-12" db="EMBL/GenBank/DDBJ databases">
        <title>Multi-Generational Helicobacter saguini Isolates.</title>
        <authorList>
            <person name="Mannion A."/>
            <person name="Shen Z."/>
            <person name="Fox J.G."/>
        </authorList>
    </citation>
    <scope>NUCLEOTIDE SEQUENCE [LARGE SCALE GENOMIC DNA]</scope>
    <source>
        <strain evidence="1">16-048</strain>
        <strain evidence="4">16-048 (F4)</strain>
    </source>
</reference>